<proteinExistence type="predicted"/>
<name>A0A395NC39_TRIAR</name>
<feature type="compositionally biased region" description="Low complexity" evidence="1">
    <location>
        <begin position="77"/>
        <end position="90"/>
    </location>
</feature>
<accession>A0A395NC39</accession>
<organism evidence="2 3">
    <name type="scientific">Trichoderma arundinaceum</name>
    <dbReference type="NCBI Taxonomy" id="490622"/>
    <lineage>
        <taxon>Eukaryota</taxon>
        <taxon>Fungi</taxon>
        <taxon>Dikarya</taxon>
        <taxon>Ascomycota</taxon>
        <taxon>Pezizomycotina</taxon>
        <taxon>Sordariomycetes</taxon>
        <taxon>Hypocreomycetidae</taxon>
        <taxon>Hypocreales</taxon>
        <taxon>Hypocreaceae</taxon>
        <taxon>Trichoderma</taxon>
    </lineage>
</organism>
<dbReference type="Proteomes" id="UP000266272">
    <property type="component" value="Unassembled WGS sequence"/>
</dbReference>
<sequence length="113" mass="12519">MAPSSTASLSAIAASRMGVASALPLQLIASGFGLLDFQDSSAARGRRRGPDLRRRRPCFKTELSQSRRELKRERPSRSSPPSTRLSPSPEMFLFRSVQSGDWKGGFEWQHVIT</sequence>
<protein>
    <submittedName>
        <fullName evidence="2">Uncharacterized protein</fullName>
    </submittedName>
</protein>
<gene>
    <name evidence="2" type="ORF">TARUN_8578</name>
</gene>
<comment type="caution">
    <text evidence="2">The sequence shown here is derived from an EMBL/GenBank/DDBJ whole genome shotgun (WGS) entry which is preliminary data.</text>
</comment>
<keyword evidence="3" id="KW-1185">Reference proteome</keyword>
<dbReference type="AlphaFoldDB" id="A0A395NC39"/>
<reference evidence="2 3" key="1">
    <citation type="journal article" date="2018" name="PLoS Pathog.">
        <title>Evolution of structural diversity of trichothecenes, a family of toxins produced by plant pathogenic and entomopathogenic fungi.</title>
        <authorList>
            <person name="Proctor R.H."/>
            <person name="McCormick S.P."/>
            <person name="Kim H.S."/>
            <person name="Cardoza R.E."/>
            <person name="Stanley A.M."/>
            <person name="Lindo L."/>
            <person name="Kelly A."/>
            <person name="Brown D.W."/>
            <person name="Lee T."/>
            <person name="Vaughan M.M."/>
            <person name="Alexander N.J."/>
            <person name="Busman M."/>
            <person name="Gutierrez S."/>
        </authorList>
    </citation>
    <scope>NUCLEOTIDE SEQUENCE [LARGE SCALE GENOMIC DNA]</scope>
    <source>
        <strain evidence="2 3">IBT 40837</strain>
    </source>
</reference>
<evidence type="ECO:0000313" key="2">
    <source>
        <dbReference type="EMBL" id="RFU73655.1"/>
    </source>
</evidence>
<evidence type="ECO:0000313" key="3">
    <source>
        <dbReference type="Proteomes" id="UP000266272"/>
    </source>
</evidence>
<dbReference type="EMBL" id="PXOA01000622">
    <property type="protein sequence ID" value="RFU73655.1"/>
    <property type="molecule type" value="Genomic_DNA"/>
</dbReference>
<feature type="compositionally biased region" description="Basic and acidic residues" evidence="1">
    <location>
        <begin position="65"/>
        <end position="76"/>
    </location>
</feature>
<feature type="region of interest" description="Disordered" evidence="1">
    <location>
        <begin position="40"/>
        <end position="91"/>
    </location>
</feature>
<evidence type="ECO:0000256" key="1">
    <source>
        <dbReference type="SAM" id="MobiDB-lite"/>
    </source>
</evidence>